<reference evidence="2 3" key="1">
    <citation type="submission" date="2024-09" db="EMBL/GenBank/DDBJ databases">
        <authorList>
            <person name="Lee S.D."/>
        </authorList>
    </citation>
    <scope>NUCLEOTIDE SEQUENCE [LARGE SCALE GENOMIC DNA]</scope>
    <source>
        <strain evidence="2 3">N1-5</strain>
    </source>
</reference>
<keyword evidence="3" id="KW-1185">Reference proteome</keyword>
<feature type="compositionally biased region" description="Basic and acidic residues" evidence="1">
    <location>
        <begin position="18"/>
        <end position="43"/>
    </location>
</feature>
<dbReference type="InterPro" id="IPR045684">
    <property type="entry name" value="DUF6191"/>
</dbReference>
<protein>
    <submittedName>
        <fullName evidence="2">DUF6191 domain-containing protein</fullName>
    </submittedName>
</protein>
<evidence type="ECO:0000256" key="1">
    <source>
        <dbReference type="SAM" id="MobiDB-lite"/>
    </source>
</evidence>
<dbReference type="Pfam" id="PF19690">
    <property type="entry name" value="DUF6191"/>
    <property type="match status" value="1"/>
</dbReference>
<comment type="caution">
    <text evidence="2">The sequence shown here is derived from an EMBL/GenBank/DDBJ whole genome shotgun (WGS) entry which is preliminary data.</text>
</comment>
<accession>A0ABV6UZQ4</accession>
<dbReference type="EMBL" id="JBHEZZ010000036">
    <property type="protein sequence ID" value="MFC1406945.1"/>
    <property type="molecule type" value="Genomic_DNA"/>
</dbReference>
<dbReference type="Proteomes" id="UP001592528">
    <property type="component" value="Unassembled WGS sequence"/>
</dbReference>
<gene>
    <name evidence="2" type="ORF">ACEZDJ_37230</name>
</gene>
<organism evidence="2 3">
    <name type="scientific">Streptacidiphilus cavernicola</name>
    <dbReference type="NCBI Taxonomy" id="3342716"/>
    <lineage>
        <taxon>Bacteria</taxon>
        <taxon>Bacillati</taxon>
        <taxon>Actinomycetota</taxon>
        <taxon>Actinomycetes</taxon>
        <taxon>Kitasatosporales</taxon>
        <taxon>Streptomycetaceae</taxon>
        <taxon>Streptacidiphilus</taxon>
    </lineage>
</organism>
<evidence type="ECO:0000313" key="2">
    <source>
        <dbReference type="EMBL" id="MFC1406945.1"/>
    </source>
</evidence>
<feature type="region of interest" description="Disordered" evidence="1">
    <location>
        <begin position="18"/>
        <end position="78"/>
    </location>
</feature>
<name>A0ABV6UZQ4_9ACTN</name>
<dbReference type="RefSeq" id="WP_084715424.1">
    <property type="nucleotide sequence ID" value="NZ_JBHEZZ010000036.1"/>
</dbReference>
<evidence type="ECO:0000313" key="3">
    <source>
        <dbReference type="Proteomes" id="UP001592528"/>
    </source>
</evidence>
<sequence>MSIFEVLFAPGRRHVEEEKNRLEWTRDEEGDGTPHRGPIDLDSGHVVIRTPDEDRDQPDPGAGAHRTPAPGAPGHIGA</sequence>
<proteinExistence type="predicted"/>